<proteinExistence type="predicted"/>
<keyword evidence="1" id="KW-0812">Transmembrane</keyword>
<reference evidence="2" key="1">
    <citation type="submission" date="2021-01" db="EMBL/GenBank/DDBJ databases">
        <title>Whole genome shotgun sequence of Virgisporangium aliadipatigenens NBRC 105644.</title>
        <authorList>
            <person name="Komaki H."/>
            <person name="Tamura T."/>
        </authorList>
    </citation>
    <scope>NUCLEOTIDE SEQUENCE</scope>
    <source>
        <strain evidence="2">NBRC 105644</strain>
    </source>
</reference>
<keyword evidence="1" id="KW-0472">Membrane</keyword>
<accession>A0A8J3YMC2</accession>
<evidence type="ECO:0000313" key="2">
    <source>
        <dbReference type="EMBL" id="GIJ46373.1"/>
    </source>
</evidence>
<sequence length="106" mass="11602">MLADLLPLFIAIVAVVAMILVVLAVRRRPGRVGIKIFGSRVDLDGPGIVPRPRRNLLMRRNGLRNSEVRTTSGATVELTSNEFVDSVVRVENDTDAGGPGREDRRP</sequence>
<gene>
    <name evidence="2" type="ORF">Val02_32590</name>
</gene>
<comment type="caution">
    <text evidence="2">The sequence shown here is derived from an EMBL/GenBank/DDBJ whole genome shotgun (WGS) entry which is preliminary data.</text>
</comment>
<keyword evidence="1" id="KW-1133">Transmembrane helix</keyword>
<dbReference type="RefSeq" id="WP_203899908.1">
    <property type="nucleotide sequence ID" value="NZ_BOPF01000010.1"/>
</dbReference>
<dbReference type="EMBL" id="BOPF01000010">
    <property type="protein sequence ID" value="GIJ46373.1"/>
    <property type="molecule type" value="Genomic_DNA"/>
</dbReference>
<evidence type="ECO:0000313" key="3">
    <source>
        <dbReference type="Proteomes" id="UP000619260"/>
    </source>
</evidence>
<name>A0A8J3YMC2_9ACTN</name>
<dbReference type="Proteomes" id="UP000619260">
    <property type="component" value="Unassembled WGS sequence"/>
</dbReference>
<protein>
    <submittedName>
        <fullName evidence="2">Uncharacterized protein</fullName>
    </submittedName>
</protein>
<dbReference type="AlphaFoldDB" id="A0A8J3YMC2"/>
<organism evidence="2 3">
    <name type="scientific">Virgisporangium aliadipatigenens</name>
    <dbReference type="NCBI Taxonomy" id="741659"/>
    <lineage>
        <taxon>Bacteria</taxon>
        <taxon>Bacillati</taxon>
        <taxon>Actinomycetota</taxon>
        <taxon>Actinomycetes</taxon>
        <taxon>Micromonosporales</taxon>
        <taxon>Micromonosporaceae</taxon>
        <taxon>Virgisporangium</taxon>
    </lineage>
</organism>
<evidence type="ECO:0000256" key="1">
    <source>
        <dbReference type="SAM" id="Phobius"/>
    </source>
</evidence>
<feature type="transmembrane region" description="Helical" evidence="1">
    <location>
        <begin position="6"/>
        <end position="25"/>
    </location>
</feature>
<keyword evidence="3" id="KW-1185">Reference proteome</keyword>